<name>A0A8K0UQ73_9AGAR</name>
<feature type="region of interest" description="Disordered" evidence="1">
    <location>
        <begin position="1"/>
        <end position="104"/>
    </location>
</feature>
<dbReference type="OrthoDB" id="2554033at2759"/>
<dbReference type="EMBL" id="JAEVFJ010000014">
    <property type="protein sequence ID" value="KAH8101003.1"/>
    <property type="molecule type" value="Genomic_DNA"/>
</dbReference>
<comment type="caution">
    <text evidence="2">The sequence shown here is derived from an EMBL/GenBank/DDBJ whole genome shotgun (WGS) entry which is preliminary data.</text>
</comment>
<evidence type="ECO:0000256" key="1">
    <source>
        <dbReference type="SAM" id="MobiDB-lite"/>
    </source>
</evidence>
<accession>A0A8K0UQ73</accession>
<evidence type="ECO:0000313" key="3">
    <source>
        <dbReference type="Proteomes" id="UP000813824"/>
    </source>
</evidence>
<feature type="compositionally biased region" description="Basic and acidic residues" evidence="1">
    <location>
        <begin position="245"/>
        <end position="255"/>
    </location>
</feature>
<dbReference type="Proteomes" id="UP000813824">
    <property type="component" value="Unassembled WGS sequence"/>
</dbReference>
<reference evidence="2" key="1">
    <citation type="journal article" date="2021" name="New Phytol.">
        <title>Evolutionary innovations through gain and loss of genes in the ectomycorrhizal Boletales.</title>
        <authorList>
            <person name="Wu G."/>
            <person name="Miyauchi S."/>
            <person name="Morin E."/>
            <person name="Kuo A."/>
            <person name="Drula E."/>
            <person name="Varga T."/>
            <person name="Kohler A."/>
            <person name="Feng B."/>
            <person name="Cao Y."/>
            <person name="Lipzen A."/>
            <person name="Daum C."/>
            <person name="Hundley H."/>
            <person name="Pangilinan J."/>
            <person name="Johnson J."/>
            <person name="Barry K."/>
            <person name="LaButti K."/>
            <person name="Ng V."/>
            <person name="Ahrendt S."/>
            <person name="Min B."/>
            <person name="Choi I.G."/>
            <person name="Park H."/>
            <person name="Plett J.M."/>
            <person name="Magnuson J."/>
            <person name="Spatafora J.W."/>
            <person name="Nagy L.G."/>
            <person name="Henrissat B."/>
            <person name="Grigoriev I.V."/>
            <person name="Yang Z.L."/>
            <person name="Xu J."/>
            <person name="Martin F.M."/>
        </authorList>
    </citation>
    <scope>NUCLEOTIDE SEQUENCE</scope>
    <source>
        <strain evidence="2">KKN 215</strain>
    </source>
</reference>
<protein>
    <submittedName>
        <fullName evidence="2">Uncharacterized protein</fullName>
    </submittedName>
</protein>
<keyword evidence="3" id="KW-1185">Reference proteome</keyword>
<organism evidence="2 3">
    <name type="scientific">Cristinia sonorae</name>
    <dbReference type="NCBI Taxonomy" id="1940300"/>
    <lineage>
        <taxon>Eukaryota</taxon>
        <taxon>Fungi</taxon>
        <taxon>Dikarya</taxon>
        <taxon>Basidiomycota</taxon>
        <taxon>Agaricomycotina</taxon>
        <taxon>Agaricomycetes</taxon>
        <taxon>Agaricomycetidae</taxon>
        <taxon>Agaricales</taxon>
        <taxon>Pleurotineae</taxon>
        <taxon>Stephanosporaceae</taxon>
        <taxon>Cristinia</taxon>
    </lineage>
</organism>
<feature type="compositionally biased region" description="Polar residues" evidence="1">
    <location>
        <begin position="1"/>
        <end position="11"/>
    </location>
</feature>
<feature type="compositionally biased region" description="Low complexity" evidence="1">
    <location>
        <begin position="162"/>
        <end position="174"/>
    </location>
</feature>
<proteinExistence type="predicted"/>
<evidence type="ECO:0000313" key="2">
    <source>
        <dbReference type="EMBL" id="KAH8101003.1"/>
    </source>
</evidence>
<feature type="region of interest" description="Disordered" evidence="1">
    <location>
        <begin position="135"/>
        <end position="255"/>
    </location>
</feature>
<feature type="compositionally biased region" description="Polar residues" evidence="1">
    <location>
        <begin position="77"/>
        <end position="99"/>
    </location>
</feature>
<dbReference type="AlphaFoldDB" id="A0A8K0UQ73"/>
<gene>
    <name evidence="2" type="ORF">BXZ70DRAFT_1007927</name>
</gene>
<feature type="compositionally biased region" description="Low complexity" evidence="1">
    <location>
        <begin position="33"/>
        <end position="54"/>
    </location>
</feature>
<sequence>MSSNLKNTDLNNLEHSKPIPIATHNSHPRRSSDASFSSDSPPSSSSSASSNSPTSPFPSTPFTNSISGPPPRVAPLSPSTSPILSYFLSQSPKSPTTTFPFRRNFPPVLAEDDAEPEMPTANHHRRASMATWPERGVAPAMPSGPIVPISQPPTSFPEEQPGRAAGLLRRLSLGGALGRPQVPSIPKAPSPPTSPMTGHALERTATISGMPQAPASPSPRKARRSNTLAPGSARPPRAPSPMGERILKGHFDGFN</sequence>